<keyword evidence="3" id="KW-1185">Reference proteome</keyword>
<gene>
    <name evidence="2" type="ORF">ACJ8NA_24665</name>
</gene>
<dbReference type="InterPro" id="IPR005039">
    <property type="entry name" value="Ant_C"/>
</dbReference>
<evidence type="ECO:0000313" key="3">
    <source>
        <dbReference type="Proteomes" id="UP001628646"/>
    </source>
</evidence>
<organism evidence="2 3">
    <name type="scientific">Pseudomonas azerbaijanorientalis</name>
    <dbReference type="NCBI Taxonomy" id="2842350"/>
    <lineage>
        <taxon>Bacteria</taxon>
        <taxon>Pseudomonadati</taxon>
        <taxon>Pseudomonadota</taxon>
        <taxon>Gammaproteobacteria</taxon>
        <taxon>Pseudomonadales</taxon>
        <taxon>Pseudomonadaceae</taxon>
        <taxon>Pseudomonas</taxon>
    </lineage>
</organism>
<dbReference type="InterPro" id="IPR014054">
    <property type="entry name" value="Phage_regulatory_Rha"/>
</dbReference>
<comment type="caution">
    <text evidence="2">The sequence shown here is derived from an EMBL/GenBank/DDBJ whole genome shotgun (WGS) entry which is preliminary data.</text>
</comment>
<protein>
    <submittedName>
        <fullName evidence="2">Phage antirepressor KilAC domain-containing protein</fullName>
    </submittedName>
</protein>
<proteinExistence type="predicted"/>
<dbReference type="EMBL" id="JBJNUY010000011">
    <property type="protein sequence ID" value="MFL9001824.1"/>
    <property type="molecule type" value="Genomic_DNA"/>
</dbReference>
<sequence>MITHNIYTSAANKNTANSMLFSSGNSFAISTKSTMVDYIGNSVPPITMSSREIAKLTGKRHGDVIRDVKVMLGELGLEGDAELRHVEIREDLRGYTSEIMLPRREVEILLTGYSVPLRAKVIDRLHELDADVLKPLWALSDVPTLQAMVLTCANQLRKQHEKIRQDAVKVEFYNEICEREDLLNPVKAAKLFDTGRNRYLKYLRDHKIVMSRPHQLNMPYQQYLDAGLFEVKEGVYEDRKTGKCELKALPLLTGKGLIWLQQFINKHGRDGL</sequence>
<accession>A0ABW8W971</accession>
<evidence type="ECO:0000313" key="2">
    <source>
        <dbReference type="EMBL" id="MFL9001824.1"/>
    </source>
</evidence>
<dbReference type="Proteomes" id="UP001628646">
    <property type="component" value="Unassembled WGS sequence"/>
</dbReference>
<dbReference type="Pfam" id="PF09669">
    <property type="entry name" value="Phage_pRha"/>
    <property type="match status" value="1"/>
</dbReference>
<name>A0ABW8W971_9PSED</name>
<reference evidence="2 3" key="1">
    <citation type="submission" date="2024-12" db="EMBL/GenBank/DDBJ databases">
        <title>Pseudomonas species isolated from Lotus nodules promote plant growth.</title>
        <authorList>
            <person name="Yu Y.-H."/>
            <person name="Kurtenbach J."/>
            <person name="Crosbie D."/>
            <person name="Brachmann A."/>
            <person name="Marin M."/>
        </authorList>
    </citation>
    <scope>NUCLEOTIDE SEQUENCE [LARGE SCALE GENOMIC DNA]</scope>
    <source>
        <strain evidence="2 3">PLb11B</strain>
    </source>
</reference>
<evidence type="ECO:0000259" key="1">
    <source>
        <dbReference type="Pfam" id="PF03374"/>
    </source>
</evidence>
<dbReference type="Pfam" id="PF03374">
    <property type="entry name" value="ANT"/>
    <property type="match status" value="1"/>
</dbReference>
<feature type="domain" description="Antirepressor protein C-terminal" evidence="1">
    <location>
        <begin position="161"/>
        <end position="265"/>
    </location>
</feature>
<dbReference type="RefSeq" id="WP_407800786.1">
    <property type="nucleotide sequence ID" value="NZ_JBJNUX010000008.1"/>
</dbReference>